<dbReference type="Proteomes" id="UP000816034">
    <property type="component" value="Unassembled WGS sequence"/>
</dbReference>
<dbReference type="InterPro" id="IPR051207">
    <property type="entry name" value="ComplexI_NDUFA9_subunit"/>
</dbReference>
<dbReference type="GO" id="GO:0044877">
    <property type="term" value="F:protein-containing complex binding"/>
    <property type="evidence" value="ECO:0007669"/>
    <property type="project" value="TreeGrafter"/>
</dbReference>
<organism evidence="2 3">
    <name type="scientific">Naegleria lovaniensis</name>
    <name type="common">Amoeba</name>
    <dbReference type="NCBI Taxonomy" id="51637"/>
    <lineage>
        <taxon>Eukaryota</taxon>
        <taxon>Discoba</taxon>
        <taxon>Heterolobosea</taxon>
        <taxon>Tetramitia</taxon>
        <taxon>Eutetramitia</taxon>
        <taxon>Vahlkampfiidae</taxon>
        <taxon>Naegleria</taxon>
    </lineage>
</organism>
<evidence type="ECO:0000313" key="3">
    <source>
        <dbReference type="Proteomes" id="UP000816034"/>
    </source>
</evidence>
<accession>A0AA88KJT9</accession>
<dbReference type="PANTHER" id="PTHR12126">
    <property type="entry name" value="NADH-UBIQUINONE OXIDOREDUCTASE 39 KDA SUBUNIT-RELATED"/>
    <property type="match status" value="1"/>
</dbReference>
<dbReference type="Gene3D" id="3.40.50.720">
    <property type="entry name" value="NAD(P)-binding Rossmann-like Domain"/>
    <property type="match status" value="1"/>
</dbReference>
<dbReference type="InterPro" id="IPR036291">
    <property type="entry name" value="NAD(P)-bd_dom_sf"/>
</dbReference>
<dbReference type="PANTHER" id="PTHR12126:SF11">
    <property type="entry name" value="NADH DEHYDROGENASE [UBIQUINONE] 1 ALPHA SUBCOMPLEX SUBUNIT 9, MITOCHONDRIAL"/>
    <property type="match status" value="1"/>
</dbReference>
<comment type="caution">
    <text evidence="2">The sequence shown here is derived from an EMBL/GenBank/DDBJ whole genome shotgun (WGS) entry which is preliminary data.</text>
</comment>
<dbReference type="InterPro" id="IPR008030">
    <property type="entry name" value="NmrA-like"/>
</dbReference>
<evidence type="ECO:0000259" key="1">
    <source>
        <dbReference type="Pfam" id="PF05368"/>
    </source>
</evidence>
<gene>
    <name evidence="2" type="ORF">C9374_005405</name>
</gene>
<sequence>MMKRVASRIVSGQATKKNFSSAMMIHHQPQQNCYSSSARNVKPTVTIFGGNGFVGQQILNRIASQCEKVIIACRGVSQFEHTARNFDNVSVVYSDVADKDTIDSAIYGSDVVINLVGLLYESDNTFVEAHIDGANNISHSAHRLGVDQMIQFSFLNSELDSPSWWSDTRFRSEDIVYSNFPTATFVKPSIMFDKKENVFSGAYINRLRRTPLRFLPVIPVPLHDAKLQPVFVNDVIDAVEKVIFSKVEETKGKSLYLAGPEEMSLQQMMSKAFGRPAIPVWYPVFDFILGCTQMLPNPVVTRDQFLVLKQHGGDLTLASTLERVVEPSAKKAIMTFEDLDIKPKSLTSQY</sequence>
<keyword evidence="3" id="KW-1185">Reference proteome</keyword>
<dbReference type="SUPFAM" id="SSF51735">
    <property type="entry name" value="NAD(P)-binding Rossmann-fold domains"/>
    <property type="match status" value="1"/>
</dbReference>
<dbReference type="EMBL" id="PYSW02000024">
    <property type="protein sequence ID" value="KAG2382203.1"/>
    <property type="molecule type" value="Genomic_DNA"/>
</dbReference>
<dbReference type="AlphaFoldDB" id="A0AA88KJT9"/>
<feature type="domain" description="NmrA-like" evidence="1">
    <location>
        <begin position="42"/>
        <end position="277"/>
    </location>
</feature>
<protein>
    <recommendedName>
        <fullName evidence="1">NmrA-like domain-containing protein</fullName>
    </recommendedName>
</protein>
<reference evidence="2 3" key="1">
    <citation type="journal article" date="2018" name="BMC Genomics">
        <title>The genome of Naegleria lovaniensis, the basis for a comparative approach to unravel pathogenicity factors of the human pathogenic amoeba N. fowleri.</title>
        <authorList>
            <person name="Liechti N."/>
            <person name="Schurch N."/>
            <person name="Bruggmann R."/>
            <person name="Wittwer M."/>
        </authorList>
    </citation>
    <scope>NUCLEOTIDE SEQUENCE [LARGE SCALE GENOMIC DNA]</scope>
    <source>
        <strain evidence="2 3">ATCC 30569</strain>
    </source>
</reference>
<proteinExistence type="predicted"/>
<evidence type="ECO:0000313" key="2">
    <source>
        <dbReference type="EMBL" id="KAG2382203.1"/>
    </source>
</evidence>
<name>A0AA88KJT9_NAELO</name>
<dbReference type="GeneID" id="68097860"/>
<dbReference type="RefSeq" id="XP_044547882.1">
    <property type="nucleotide sequence ID" value="XM_044695152.1"/>
</dbReference>
<dbReference type="Pfam" id="PF05368">
    <property type="entry name" value="NmrA"/>
    <property type="match status" value="1"/>
</dbReference>